<dbReference type="EMBL" id="KZ613791">
    <property type="protein sequence ID" value="PMD60215.1"/>
    <property type="molecule type" value="Genomic_DNA"/>
</dbReference>
<dbReference type="RefSeq" id="XP_024737119.1">
    <property type="nucleotide sequence ID" value="XM_024883083.1"/>
</dbReference>
<gene>
    <name evidence="3" type="ORF">K444DRAFT_629617</name>
</gene>
<evidence type="ECO:0000256" key="2">
    <source>
        <dbReference type="SAM" id="MobiDB-lite"/>
    </source>
</evidence>
<evidence type="ECO:0000313" key="3">
    <source>
        <dbReference type="EMBL" id="PMD60215.1"/>
    </source>
</evidence>
<feature type="coiled-coil region" evidence="1">
    <location>
        <begin position="66"/>
        <end position="93"/>
    </location>
</feature>
<dbReference type="GeneID" id="36591160"/>
<feature type="region of interest" description="Disordered" evidence="2">
    <location>
        <begin position="1"/>
        <end position="23"/>
    </location>
</feature>
<proteinExistence type="predicted"/>
<dbReference type="OrthoDB" id="3562829at2759"/>
<evidence type="ECO:0000313" key="4">
    <source>
        <dbReference type="Proteomes" id="UP000235371"/>
    </source>
</evidence>
<dbReference type="AlphaFoldDB" id="A0A2J6TB18"/>
<organism evidence="3 4">
    <name type="scientific">Hyaloscypha bicolor E</name>
    <dbReference type="NCBI Taxonomy" id="1095630"/>
    <lineage>
        <taxon>Eukaryota</taxon>
        <taxon>Fungi</taxon>
        <taxon>Dikarya</taxon>
        <taxon>Ascomycota</taxon>
        <taxon>Pezizomycotina</taxon>
        <taxon>Leotiomycetes</taxon>
        <taxon>Helotiales</taxon>
        <taxon>Hyaloscyphaceae</taxon>
        <taxon>Hyaloscypha</taxon>
        <taxon>Hyaloscypha bicolor</taxon>
    </lineage>
</organism>
<keyword evidence="4" id="KW-1185">Reference proteome</keyword>
<protein>
    <submittedName>
        <fullName evidence="3">Uncharacterized protein</fullName>
    </submittedName>
</protein>
<sequence length="161" mass="19037">MPLLSIPRNPLKNSAPLVPPPAKPPEVNRLDHLIRLQNGSTSVLEFSSQRIQLAKHSQFPNLYARVEELTKDLGHLRQEVQFYRQSFENLQRLRETGYDVYQQLFLVLYLDHNSDRLHEIMIQLHQGLQDSVRREVKAEKAWMEFWGIEYNEKEFEGELLI</sequence>
<name>A0A2J6TB18_9HELO</name>
<keyword evidence="1" id="KW-0175">Coiled coil</keyword>
<reference evidence="3 4" key="1">
    <citation type="submission" date="2016-04" db="EMBL/GenBank/DDBJ databases">
        <title>A degradative enzymes factory behind the ericoid mycorrhizal symbiosis.</title>
        <authorList>
            <consortium name="DOE Joint Genome Institute"/>
            <person name="Martino E."/>
            <person name="Morin E."/>
            <person name="Grelet G."/>
            <person name="Kuo A."/>
            <person name="Kohler A."/>
            <person name="Daghino S."/>
            <person name="Barry K."/>
            <person name="Choi C."/>
            <person name="Cichocki N."/>
            <person name="Clum A."/>
            <person name="Copeland A."/>
            <person name="Hainaut M."/>
            <person name="Haridas S."/>
            <person name="Labutti K."/>
            <person name="Lindquist E."/>
            <person name="Lipzen A."/>
            <person name="Khouja H.-R."/>
            <person name="Murat C."/>
            <person name="Ohm R."/>
            <person name="Olson A."/>
            <person name="Spatafora J."/>
            <person name="Veneault-Fourrey C."/>
            <person name="Henrissat B."/>
            <person name="Grigoriev I."/>
            <person name="Martin F."/>
            <person name="Perotto S."/>
        </authorList>
    </citation>
    <scope>NUCLEOTIDE SEQUENCE [LARGE SCALE GENOMIC DNA]</scope>
    <source>
        <strain evidence="3 4">E</strain>
    </source>
</reference>
<dbReference type="Proteomes" id="UP000235371">
    <property type="component" value="Unassembled WGS sequence"/>
</dbReference>
<evidence type="ECO:0000256" key="1">
    <source>
        <dbReference type="SAM" id="Coils"/>
    </source>
</evidence>
<accession>A0A2J6TB18</accession>
<dbReference type="InParanoid" id="A0A2J6TB18"/>